<reference evidence="3" key="2">
    <citation type="submission" date="2015-05" db="EMBL/GenBank/DDBJ databases">
        <title>Complete genome sequence of Corynebacterium uterequi DSM 45634, isolated from the uterus of a maiden mare.</title>
        <authorList>
            <person name="Ruckert C."/>
            <person name="Albersmeier A."/>
            <person name="Winkler A."/>
            <person name="Tauch A."/>
        </authorList>
    </citation>
    <scope>NUCLEOTIDE SEQUENCE [LARGE SCALE GENOMIC DNA]</scope>
    <source>
        <strain evidence="3">DSM 45634</strain>
    </source>
</reference>
<gene>
    <name evidence="2" type="ORF">CUTER_10315</name>
</gene>
<evidence type="ECO:0000313" key="2">
    <source>
        <dbReference type="EMBL" id="AKK12027.1"/>
    </source>
</evidence>
<evidence type="ECO:0000313" key="3">
    <source>
        <dbReference type="Proteomes" id="UP000035548"/>
    </source>
</evidence>
<reference evidence="2 3" key="1">
    <citation type="journal article" date="2015" name="Genome Announc.">
        <title>Virulence Factor Genes Detected in the Complete Genome Sequence of Corynebacterium uterequi DSM 45634, Isolated from the Uterus of a Maiden Mare.</title>
        <authorList>
            <person name="Ruckert C."/>
            <person name="Kriete M."/>
            <person name="Jaenicke S."/>
            <person name="Winkler A."/>
            <person name="Tauch A."/>
        </authorList>
    </citation>
    <scope>NUCLEOTIDE SEQUENCE [LARGE SCALE GENOMIC DNA]</scope>
    <source>
        <strain evidence="2 3">DSM 45634</strain>
    </source>
</reference>
<dbReference type="EMBL" id="CP011546">
    <property type="protein sequence ID" value="AKK12027.1"/>
    <property type="molecule type" value="Genomic_DNA"/>
</dbReference>
<dbReference type="AlphaFoldDB" id="A0A0G3HLL5"/>
<feature type="region of interest" description="Disordered" evidence="1">
    <location>
        <begin position="29"/>
        <end position="78"/>
    </location>
</feature>
<dbReference type="STRING" id="1072256.CUTER_10315"/>
<feature type="compositionally biased region" description="Basic and acidic residues" evidence="1">
    <location>
        <begin position="62"/>
        <end position="78"/>
    </location>
</feature>
<dbReference type="PATRIC" id="fig|1072256.5.peg.2029"/>
<evidence type="ECO:0000256" key="1">
    <source>
        <dbReference type="SAM" id="MobiDB-lite"/>
    </source>
</evidence>
<accession>A0A0G3HLL5</accession>
<organism evidence="2 3">
    <name type="scientific">Corynebacterium uterequi</name>
    <dbReference type="NCBI Taxonomy" id="1072256"/>
    <lineage>
        <taxon>Bacteria</taxon>
        <taxon>Bacillati</taxon>
        <taxon>Actinomycetota</taxon>
        <taxon>Actinomycetes</taxon>
        <taxon>Mycobacteriales</taxon>
        <taxon>Corynebacteriaceae</taxon>
        <taxon>Corynebacterium</taxon>
    </lineage>
</organism>
<name>A0A0G3HLL5_9CORY</name>
<keyword evidence="3" id="KW-1185">Reference proteome</keyword>
<protein>
    <submittedName>
        <fullName evidence="2">Uncharacterized protein</fullName>
    </submittedName>
</protein>
<proteinExistence type="predicted"/>
<dbReference type="Proteomes" id="UP000035548">
    <property type="component" value="Chromosome"/>
</dbReference>
<dbReference type="KEGG" id="cut:CUTER_10315"/>
<sequence length="78" mass="7877">MRPGCAGAGRAGGAGAVRKLLASPVLGATHEGLIGGDGVALRDGVLTGKHRDPDDANNTQRHANDGTGDHRAERAARQ</sequence>